<evidence type="ECO:0000256" key="3">
    <source>
        <dbReference type="ARBA" id="ARBA00022630"/>
    </source>
</evidence>
<dbReference type="PANTHER" id="PTHR36118">
    <property type="entry name" value="ION-TRANSLOCATING OXIDOREDUCTASE COMPLEX SUBUNIT G"/>
    <property type="match status" value="1"/>
</dbReference>
<keyword evidence="6 7" id="KW-1133">Transmembrane helix</keyword>
<keyword evidence="2 6" id="KW-0597">Phosphoprotein</keyword>
<dbReference type="Proteomes" id="UP000249300">
    <property type="component" value="Chromosome 1"/>
</dbReference>
<comment type="subunit">
    <text evidence="6">The complex is composed of six subunits: RnfA, RnfB, RnfC, RnfD, RnfE and RnfG.</text>
</comment>
<dbReference type="EMBL" id="LS483447">
    <property type="protein sequence ID" value="SQH72783.1"/>
    <property type="molecule type" value="Genomic_DNA"/>
</dbReference>
<protein>
    <recommendedName>
        <fullName evidence="6">Ion-translocating oxidoreductase complex subunit G</fullName>
        <ecNumber evidence="6">7.-.-.-</ecNumber>
    </recommendedName>
    <alternativeName>
        <fullName evidence="6">Rnf electron transport complex subunit G</fullName>
    </alternativeName>
</protein>
<keyword evidence="5 6" id="KW-0249">Electron transport</keyword>
<dbReference type="Gene3D" id="3.90.1010.20">
    <property type="match status" value="1"/>
</dbReference>
<keyword evidence="4 6" id="KW-0288">FMN</keyword>
<dbReference type="GO" id="GO:0022900">
    <property type="term" value="P:electron transport chain"/>
    <property type="evidence" value="ECO:0007669"/>
    <property type="project" value="UniProtKB-UniRule"/>
</dbReference>
<dbReference type="InterPro" id="IPR010209">
    <property type="entry name" value="Ion_transpt_RnfG/RsxG"/>
</dbReference>
<gene>
    <name evidence="6" type="primary">rnfG</name>
    <name evidence="9" type="ORF">NCTC12858_00612</name>
</gene>
<dbReference type="HAMAP" id="MF_00479">
    <property type="entry name" value="RsxG_RnfG"/>
    <property type="match status" value="1"/>
</dbReference>
<dbReference type="SMART" id="SM00900">
    <property type="entry name" value="FMN_bind"/>
    <property type="match status" value="1"/>
</dbReference>
<sequence>MKKLASTLPNMLLSLVGICLVVAAMLGGMYKLTEEPIKVSKEAAKNAAIAKVIPGMDDKTELSETKFTLDGDKADVVVYTAKKEGETIGYAVESYADGFGGKISEMVGFDTEGTIIDFVELENAETPGLGTKIPEWFGETDAKGKGKGCVKGIAMPEVKELKVSKDGGSVDAITAATISSRAFTDAVNRAYKAYQRVVTTNQTEGGN</sequence>
<comment type="subcellular location">
    <subcellularLocation>
        <location evidence="6">Cell membrane</location>
        <topology evidence="6">Single-pass membrane protein</topology>
    </subcellularLocation>
</comment>
<dbReference type="OrthoDB" id="9794010at2"/>
<dbReference type="KEGG" id="pcre:NCTC12858_00612"/>
<evidence type="ECO:0000256" key="2">
    <source>
        <dbReference type="ARBA" id="ARBA00022553"/>
    </source>
</evidence>
<evidence type="ECO:0000313" key="9">
    <source>
        <dbReference type="EMBL" id="SQH72783.1"/>
    </source>
</evidence>
<dbReference type="RefSeq" id="WP_023937901.1">
    <property type="nucleotide sequence ID" value="NZ_FUXH01000002.1"/>
</dbReference>
<evidence type="ECO:0000256" key="1">
    <source>
        <dbReference type="ARBA" id="ARBA00022448"/>
    </source>
</evidence>
<comment type="similarity">
    <text evidence="6">Belongs to the RnfG family.</text>
</comment>
<keyword evidence="6" id="KW-1003">Cell membrane</keyword>
<accession>A0A2X4PLU6</accession>
<keyword evidence="6 7" id="KW-0472">Membrane</keyword>
<keyword evidence="3 6" id="KW-0285">Flavoprotein</keyword>
<reference evidence="9 10" key="1">
    <citation type="submission" date="2018-06" db="EMBL/GenBank/DDBJ databases">
        <authorList>
            <consortium name="Pathogen Informatics"/>
            <person name="Doyle S."/>
        </authorList>
    </citation>
    <scope>NUCLEOTIDE SEQUENCE [LARGE SCALE GENOMIC DNA]</scope>
    <source>
        <strain evidence="9 10">NCTC12858</strain>
    </source>
</reference>
<organism evidence="9 10">
    <name type="scientific">Porphyromonas crevioricanis</name>
    <dbReference type="NCBI Taxonomy" id="393921"/>
    <lineage>
        <taxon>Bacteria</taxon>
        <taxon>Pseudomonadati</taxon>
        <taxon>Bacteroidota</taxon>
        <taxon>Bacteroidia</taxon>
        <taxon>Bacteroidales</taxon>
        <taxon>Porphyromonadaceae</taxon>
        <taxon>Porphyromonas</taxon>
    </lineage>
</organism>
<dbReference type="NCBIfam" id="TIGR01947">
    <property type="entry name" value="rnfG"/>
    <property type="match status" value="1"/>
</dbReference>
<dbReference type="InterPro" id="IPR007329">
    <property type="entry name" value="FMN-bd"/>
</dbReference>
<evidence type="ECO:0000259" key="8">
    <source>
        <dbReference type="SMART" id="SM00900"/>
    </source>
</evidence>
<dbReference type="GO" id="GO:0009055">
    <property type="term" value="F:electron transfer activity"/>
    <property type="evidence" value="ECO:0007669"/>
    <property type="project" value="InterPro"/>
</dbReference>
<proteinExistence type="inferred from homology"/>
<evidence type="ECO:0000256" key="4">
    <source>
        <dbReference type="ARBA" id="ARBA00022643"/>
    </source>
</evidence>
<evidence type="ECO:0000256" key="6">
    <source>
        <dbReference type="HAMAP-Rule" id="MF_00479"/>
    </source>
</evidence>
<dbReference type="Pfam" id="PF04205">
    <property type="entry name" value="FMN_bind"/>
    <property type="match status" value="1"/>
</dbReference>
<dbReference type="PANTHER" id="PTHR36118:SF1">
    <property type="entry name" value="ION-TRANSLOCATING OXIDOREDUCTASE COMPLEX SUBUNIT G"/>
    <property type="match status" value="1"/>
</dbReference>
<keyword evidence="1 6" id="KW-0813">Transport</keyword>
<dbReference type="PIRSF" id="PIRSF006091">
    <property type="entry name" value="E_trnsport_RnfG"/>
    <property type="match status" value="1"/>
</dbReference>
<comment type="function">
    <text evidence="6">Part of a membrane-bound complex that couples electron transfer with translocation of ions across the membrane.</text>
</comment>
<dbReference type="AlphaFoldDB" id="A0A2X4PLU6"/>
<evidence type="ECO:0000256" key="7">
    <source>
        <dbReference type="SAM" id="Phobius"/>
    </source>
</evidence>
<keyword evidence="10" id="KW-1185">Reference proteome</keyword>
<evidence type="ECO:0000256" key="5">
    <source>
        <dbReference type="ARBA" id="ARBA00022982"/>
    </source>
</evidence>
<dbReference type="EC" id="7.-.-.-" evidence="6"/>
<comment type="cofactor">
    <cofactor evidence="6">
        <name>FMN</name>
        <dbReference type="ChEBI" id="CHEBI:58210"/>
    </cofactor>
</comment>
<dbReference type="GO" id="GO:0010181">
    <property type="term" value="F:FMN binding"/>
    <property type="evidence" value="ECO:0007669"/>
    <property type="project" value="InterPro"/>
</dbReference>
<keyword evidence="6" id="KW-1278">Translocase</keyword>
<dbReference type="GO" id="GO:0005886">
    <property type="term" value="C:plasma membrane"/>
    <property type="evidence" value="ECO:0007669"/>
    <property type="project" value="UniProtKB-SubCell"/>
</dbReference>
<keyword evidence="6 7" id="KW-0812">Transmembrane</keyword>
<feature type="domain" description="FMN-binding" evidence="8">
    <location>
        <begin position="98"/>
        <end position="194"/>
    </location>
</feature>
<feature type="transmembrane region" description="Helical" evidence="7">
    <location>
        <begin position="12"/>
        <end position="30"/>
    </location>
</feature>
<name>A0A2X4PLU6_9PORP</name>
<evidence type="ECO:0000313" key="10">
    <source>
        <dbReference type="Proteomes" id="UP000249300"/>
    </source>
</evidence>
<feature type="modified residue" description="FMN phosphoryl threonine" evidence="6">
    <location>
        <position position="177"/>
    </location>
</feature>